<evidence type="ECO:0000313" key="3">
    <source>
        <dbReference type="EMBL" id="XBH17570.1"/>
    </source>
</evidence>
<feature type="domain" description="Putative Flp pilus-assembly TadG-like N-terminal" evidence="2">
    <location>
        <begin position="29"/>
        <end position="74"/>
    </location>
</feature>
<organism evidence="3">
    <name type="scientific">Telmatobacter sp. DSM 110680</name>
    <dbReference type="NCBI Taxonomy" id="3036704"/>
    <lineage>
        <taxon>Bacteria</taxon>
        <taxon>Pseudomonadati</taxon>
        <taxon>Acidobacteriota</taxon>
        <taxon>Terriglobia</taxon>
        <taxon>Terriglobales</taxon>
        <taxon>Acidobacteriaceae</taxon>
        <taxon>Telmatobacter</taxon>
    </lineage>
</organism>
<name>A0AAU7DKF9_9BACT</name>
<dbReference type="Pfam" id="PF13400">
    <property type="entry name" value="Tad"/>
    <property type="match status" value="1"/>
</dbReference>
<accession>A0AAU7DKF9</accession>
<sequence length="472" mass="48255">MKWFRGQSEHVPAMTAFKNGLRSARNEGGQALVLTALSMTVLLGFMALATDAGVMLRQKRIAQSVADSAAIAGAFEALYEGTPSTVTTGMWNAAAKDATLNGYAPGSASGVLNSANGVTLALSVSPNIGVSGFNSAGYVQAIVTFNTPTFFMSLFHFPTINVTAAAIASDQLQASGCFDVQNGGNYADPAGTMGGSSEVFGTSCGVTINGNVDMGGHANIDAKYVAASGTIQNQGSSSITGTEVQNAPPTNDPLPQLQQAANQPTIDTVHHTCTAPASATGMSCIYDGNTSGTNGALNGTLSGTLQANTIYVFDGAVNSGNGPTISGNVTGASVTLYLAGNTPFDFANNGTLSLSPPGYQTSCLLSTNPFCGILIDAPSDGSNNNGTYTCSHGKGNNYGNPGEIYLNFGSSSTTLNGVIYAPYMQLFVQDQGSNTTMNNDVIIGNFCAQSATITINGYSPSYSPVARIGLVY</sequence>
<feature type="transmembrane region" description="Helical" evidence="1">
    <location>
        <begin position="31"/>
        <end position="50"/>
    </location>
</feature>
<dbReference type="InterPro" id="IPR028087">
    <property type="entry name" value="Tad_N"/>
</dbReference>
<proteinExistence type="predicted"/>
<gene>
    <name evidence="3" type="ORF">P8935_23760</name>
</gene>
<reference evidence="3" key="1">
    <citation type="submission" date="2023-03" db="EMBL/GenBank/DDBJ databases">
        <title>Edaphobacter sp.</title>
        <authorList>
            <person name="Huber K.J."/>
            <person name="Papendorf J."/>
            <person name="Pilke C."/>
            <person name="Bunk B."/>
            <person name="Sproeer C."/>
            <person name="Pester M."/>
        </authorList>
    </citation>
    <scope>NUCLEOTIDE SEQUENCE</scope>
    <source>
        <strain evidence="3">DSM 110680</strain>
    </source>
</reference>
<dbReference type="EMBL" id="CP121196">
    <property type="protein sequence ID" value="XBH17570.1"/>
    <property type="molecule type" value="Genomic_DNA"/>
</dbReference>
<evidence type="ECO:0000256" key="1">
    <source>
        <dbReference type="SAM" id="Phobius"/>
    </source>
</evidence>
<keyword evidence="1" id="KW-0472">Membrane</keyword>
<protein>
    <submittedName>
        <fullName evidence="3">Pilus assembly protein TadG-related protein</fullName>
    </submittedName>
</protein>
<keyword evidence="1" id="KW-0812">Transmembrane</keyword>
<evidence type="ECO:0000259" key="2">
    <source>
        <dbReference type="Pfam" id="PF13400"/>
    </source>
</evidence>
<dbReference type="RefSeq" id="WP_348262794.1">
    <property type="nucleotide sequence ID" value="NZ_CP121196.1"/>
</dbReference>
<dbReference type="AlphaFoldDB" id="A0AAU7DKF9"/>
<keyword evidence="1" id="KW-1133">Transmembrane helix</keyword>